<proteinExistence type="predicted"/>
<reference evidence="1 2" key="1">
    <citation type="submission" date="2024-05" db="EMBL/GenBank/DDBJ databases">
        <title>Genetic variation in Jamaican populations of the coffee berry borer (Hypothenemus hampei).</title>
        <authorList>
            <person name="Errbii M."/>
            <person name="Myrie A."/>
        </authorList>
    </citation>
    <scope>NUCLEOTIDE SEQUENCE [LARGE SCALE GENOMIC DNA]</scope>
    <source>
        <strain evidence="1">JA-Hopewell-2020-01-JO</strain>
        <tissue evidence="1">Whole body</tissue>
    </source>
</reference>
<dbReference type="Proteomes" id="UP001566132">
    <property type="component" value="Unassembled WGS sequence"/>
</dbReference>
<gene>
    <name evidence="1" type="ORF">ABEB36_013364</name>
</gene>
<comment type="caution">
    <text evidence="1">The sequence shown here is derived from an EMBL/GenBank/DDBJ whole genome shotgun (WGS) entry which is preliminary data.</text>
</comment>
<sequence length="228" mass="27147">MEWNEIANVRDLFRYQISSLPINNVPKIEDFACDNQVHKITAFNQTESCVKELKLSQWKFLDFVKTEELLQLTNPQQIYKFIGSNLQPFLKGRTKELFIKLMVDVTKFCQKQEYITQKATTVLSQFYQTHIYFICNADSTAEKIYIYFKDLVLQHSLPFPPNYEKVFNLKESRDILQCFVKIYLRNLPLIKYLDLPIWALYLNYTIPTPLIVKKEKHQKKSKKKKGKK</sequence>
<evidence type="ECO:0000313" key="2">
    <source>
        <dbReference type="Proteomes" id="UP001566132"/>
    </source>
</evidence>
<dbReference type="AlphaFoldDB" id="A0ABD1E7S8"/>
<organism evidence="1 2">
    <name type="scientific">Hypothenemus hampei</name>
    <name type="common">Coffee berry borer</name>
    <dbReference type="NCBI Taxonomy" id="57062"/>
    <lineage>
        <taxon>Eukaryota</taxon>
        <taxon>Metazoa</taxon>
        <taxon>Ecdysozoa</taxon>
        <taxon>Arthropoda</taxon>
        <taxon>Hexapoda</taxon>
        <taxon>Insecta</taxon>
        <taxon>Pterygota</taxon>
        <taxon>Neoptera</taxon>
        <taxon>Endopterygota</taxon>
        <taxon>Coleoptera</taxon>
        <taxon>Polyphaga</taxon>
        <taxon>Cucujiformia</taxon>
        <taxon>Curculionidae</taxon>
        <taxon>Scolytinae</taxon>
        <taxon>Hypothenemus</taxon>
    </lineage>
</organism>
<evidence type="ECO:0000313" key="1">
    <source>
        <dbReference type="EMBL" id="KAL1490713.1"/>
    </source>
</evidence>
<name>A0ABD1E7S8_HYPHA</name>
<keyword evidence="2" id="KW-1185">Reference proteome</keyword>
<dbReference type="InterPro" id="IPR032727">
    <property type="entry name" value="CLAMP"/>
</dbReference>
<dbReference type="EMBL" id="JBDJPC010000010">
    <property type="protein sequence ID" value="KAL1490713.1"/>
    <property type="molecule type" value="Genomic_DNA"/>
</dbReference>
<protein>
    <submittedName>
        <fullName evidence="1">Uncharacterized protein</fullName>
    </submittedName>
</protein>
<dbReference type="Pfam" id="PF14769">
    <property type="entry name" value="CLAMP"/>
    <property type="match status" value="1"/>
</dbReference>
<accession>A0ABD1E7S8</accession>